<dbReference type="eggNOG" id="COG1277">
    <property type="taxonomic scope" value="Bacteria"/>
</dbReference>
<dbReference type="Proteomes" id="UP000028492">
    <property type="component" value="Chromosome"/>
</dbReference>
<dbReference type="Pfam" id="PF12730">
    <property type="entry name" value="ABC2_membrane_4"/>
    <property type="match status" value="1"/>
</dbReference>
<organism evidence="2 3">
    <name type="scientific">Amycolatopsis japonica</name>
    <dbReference type="NCBI Taxonomy" id="208439"/>
    <lineage>
        <taxon>Bacteria</taxon>
        <taxon>Bacillati</taxon>
        <taxon>Actinomycetota</taxon>
        <taxon>Actinomycetes</taxon>
        <taxon>Pseudonocardiales</taxon>
        <taxon>Pseudonocardiaceae</taxon>
        <taxon>Amycolatopsis</taxon>
        <taxon>Amycolatopsis japonica group</taxon>
    </lineage>
</organism>
<keyword evidence="3" id="KW-1185">Reference proteome</keyword>
<evidence type="ECO:0000256" key="1">
    <source>
        <dbReference type="SAM" id="Phobius"/>
    </source>
</evidence>
<dbReference type="KEGG" id="aja:AJAP_33205"/>
<keyword evidence="1" id="KW-1133">Transmembrane helix</keyword>
<proteinExistence type="predicted"/>
<feature type="transmembrane region" description="Helical" evidence="1">
    <location>
        <begin position="168"/>
        <end position="187"/>
    </location>
</feature>
<sequence length="248" mass="25729">MNTISSEWTKFWSVRSTWWCLIGGVFLMLAYSAGMGFSLSDGSSRPMAAHSVVAGAAFYLTQFAVVALATLFITSEYASGSIRSTLQWVPVRNRVLMAKSAVLLPVLFGYGVLNTLAGVAVSAPQIPSPDSSVGEVLGTAAGMGAYFALLGLLCLGLGTALRSTAGTIVTVFVLLVMIPMFAGSLGAEDLVNYFPGFAGVNAMVTPGQRNPIFGGIAPYAPWVGVALCAAWAAAGLATGSTVLRRRDA</sequence>
<keyword evidence="1" id="KW-0812">Transmembrane</keyword>
<feature type="transmembrane region" description="Helical" evidence="1">
    <location>
        <begin position="52"/>
        <end position="73"/>
    </location>
</feature>
<protein>
    <recommendedName>
        <fullName evidence="4">ABC transporter permease</fullName>
    </recommendedName>
</protein>
<evidence type="ECO:0000313" key="2">
    <source>
        <dbReference type="EMBL" id="AIG79454.1"/>
    </source>
</evidence>
<feature type="transmembrane region" description="Helical" evidence="1">
    <location>
        <begin position="102"/>
        <end position="123"/>
    </location>
</feature>
<dbReference type="RefSeq" id="WP_038518715.1">
    <property type="nucleotide sequence ID" value="NZ_CP008953.1"/>
</dbReference>
<keyword evidence="1" id="KW-0472">Membrane</keyword>
<feature type="transmembrane region" description="Helical" evidence="1">
    <location>
        <begin position="143"/>
        <end position="161"/>
    </location>
</feature>
<accession>A0A075V4K8</accession>
<evidence type="ECO:0000313" key="3">
    <source>
        <dbReference type="Proteomes" id="UP000028492"/>
    </source>
</evidence>
<feature type="transmembrane region" description="Helical" evidence="1">
    <location>
        <begin position="12"/>
        <end position="32"/>
    </location>
</feature>
<evidence type="ECO:0008006" key="4">
    <source>
        <dbReference type="Google" id="ProtNLM"/>
    </source>
</evidence>
<dbReference type="STRING" id="208439.AJAP_33205"/>
<dbReference type="HOGENOM" id="CLU_051674_1_0_11"/>
<name>A0A075V4K8_9PSEU</name>
<dbReference type="EMBL" id="CP008953">
    <property type="protein sequence ID" value="AIG79454.1"/>
    <property type="molecule type" value="Genomic_DNA"/>
</dbReference>
<gene>
    <name evidence="2" type="ORF">AJAP_33205</name>
</gene>
<reference evidence="2 3" key="1">
    <citation type="journal article" date="2014" name="J. Biotechnol.">
        <title>Complete genome sequence of the actinobacterium Amycolatopsis japonica MG417-CF17(T) (=DSM 44213T) producing (S,S)-N,N'-ethylenediaminedisuccinic acid.</title>
        <authorList>
            <person name="Stegmann E."/>
            <person name="Albersmeier A."/>
            <person name="Spohn M."/>
            <person name="Gert H."/>
            <person name="Weber T."/>
            <person name="Wohlleben W."/>
            <person name="Kalinowski J."/>
            <person name="Ruckert C."/>
        </authorList>
    </citation>
    <scope>NUCLEOTIDE SEQUENCE [LARGE SCALE GENOMIC DNA]</scope>
    <source>
        <strain evidence="3">MG417-CF17 (DSM 44213)</strain>
    </source>
</reference>
<feature type="transmembrane region" description="Helical" evidence="1">
    <location>
        <begin position="219"/>
        <end position="243"/>
    </location>
</feature>
<dbReference type="AlphaFoldDB" id="A0A075V4K8"/>